<dbReference type="Gene3D" id="1.10.1060.10">
    <property type="entry name" value="Alpha-helical ferredoxin"/>
    <property type="match status" value="1"/>
</dbReference>
<evidence type="ECO:0000313" key="3">
    <source>
        <dbReference type="Proteomes" id="UP000824028"/>
    </source>
</evidence>
<dbReference type="GO" id="GO:0016491">
    <property type="term" value="F:oxidoreductase activity"/>
    <property type="evidence" value="ECO:0007669"/>
    <property type="project" value="InterPro"/>
</dbReference>
<dbReference type="InterPro" id="IPR036188">
    <property type="entry name" value="FAD/NAD-bd_sf"/>
</dbReference>
<dbReference type="PROSITE" id="PS51384">
    <property type="entry name" value="FAD_FR"/>
    <property type="match status" value="1"/>
</dbReference>
<dbReference type="CDD" id="cd06219">
    <property type="entry name" value="DHOD_e_trans_like1"/>
    <property type="match status" value="1"/>
</dbReference>
<dbReference type="InterPro" id="IPR023753">
    <property type="entry name" value="FAD/NAD-binding_dom"/>
</dbReference>
<evidence type="ECO:0000259" key="1">
    <source>
        <dbReference type="PROSITE" id="PS51384"/>
    </source>
</evidence>
<proteinExistence type="predicted"/>
<dbReference type="InterPro" id="IPR009051">
    <property type="entry name" value="Helical_ferredxn"/>
</dbReference>
<dbReference type="EMBL" id="DXBX01000028">
    <property type="protein sequence ID" value="HIZ32669.1"/>
    <property type="molecule type" value="Genomic_DNA"/>
</dbReference>
<dbReference type="InterPro" id="IPR028261">
    <property type="entry name" value="DPD_II"/>
</dbReference>
<dbReference type="InterPro" id="IPR001433">
    <property type="entry name" value="OxRdtase_FAD/NAD-bd"/>
</dbReference>
<reference evidence="2" key="2">
    <citation type="submission" date="2021-04" db="EMBL/GenBank/DDBJ databases">
        <authorList>
            <person name="Gilroy R."/>
        </authorList>
    </citation>
    <scope>NUCLEOTIDE SEQUENCE</scope>
    <source>
        <strain evidence="2">ChiHjej9B8-1298</strain>
    </source>
</reference>
<dbReference type="SUPFAM" id="SSF46548">
    <property type="entry name" value="alpha-helical ferredoxin"/>
    <property type="match status" value="1"/>
</dbReference>
<dbReference type="Gene3D" id="3.40.50.720">
    <property type="entry name" value="NAD(P)-binding Rossmann-like Domain"/>
    <property type="match status" value="1"/>
</dbReference>
<dbReference type="Proteomes" id="UP000824028">
    <property type="component" value="Unassembled WGS sequence"/>
</dbReference>
<dbReference type="SUPFAM" id="SSF52343">
    <property type="entry name" value="Ferredoxin reductase-like, C-terminal NADP-linked domain"/>
    <property type="match status" value="1"/>
</dbReference>
<dbReference type="Gene3D" id="3.40.50.80">
    <property type="entry name" value="Nucleotide-binding domain of ferredoxin-NADP reductase (FNR) module"/>
    <property type="match status" value="1"/>
</dbReference>
<dbReference type="Pfam" id="PF10418">
    <property type="entry name" value="DHODB_Fe-S_bind"/>
    <property type="match status" value="1"/>
</dbReference>
<dbReference type="PANTHER" id="PTHR42783">
    <property type="entry name" value="GLUTAMATE SYNTHASE [NADPH] SMALL CHAIN"/>
    <property type="match status" value="1"/>
</dbReference>
<dbReference type="NCBIfam" id="NF004862">
    <property type="entry name" value="PRK06222.1"/>
    <property type="match status" value="1"/>
</dbReference>
<dbReference type="Gene3D" id="2.40.30.10">
    <property type="entry name" value="Translation factors"/>
    <property type="match status" value="1"/>
</dbReference>
<organism evidence="2 3">
    <name type="scientific">Candidatus Bacteroides merdigallinarum</name>
    <dbReference type="NCBI Taxonomy" id="2838473"/>
    <lineage>
        <taxon>Bacteria</taxon>
        <taxon>Pseudomonadati</taxon>
        <taxon>Bacteroidota</taxon>
        <taxon>Bacteroidia</taxon>
        <taxon>Bacteroidales</taxon>
        <taxon>Bacteroidaceae</taxon>
        <taxon>Bacteroides</taxon>
    </lineage>
</organism>
<dbReference type="PRINTS" id="PR00419">
    <property type="entry name" value="ADXRDTASE"/>
</dbReference>
<dbReference type="SUPFAM" id="SSF51971">
    <property type="entry name" value="Nucleotide-binding domain"/>
    <property type="match status" value="1"/>
</dbReference>
<evidence type="ECO:0000313" key="2">
    <source>
        <dbReference type="EMBL" id="HIZ32669.1"/>
    </source>
</evidence>
<gene>
    <name evidence="2" type="ORF">H9814_03855</name>
</gene>
<dbReference type="InterPro" id="IPR017927">
    <property type="entry name" value="FAD-bd_FR_type"/>
</dbReference>
<name>A0A9D2E7Z9_9BACE</name>
<dbReference type="PANTHER" id="PTHR42783:SF3">
    <property type="entry name" value="GLUTAMATE SYNTHASE [NADPH] SMALL CHAIN-RELATED"/>
    <property type="match status" value="1"/>
</dbReference>
<comment type="caution">
    <text evidence="2">The sequence shown here is derived from an EMBL/GenBank/DDBJ whole genome shotgun (WGS) entry which is preliminary data.</text>
</comment>
<dbReference type="Pfam" id="PF07992">
    <property type="entry name" value="Pyr_redox_2"/>
    <property type="match status" value="1"/>
</dbReference>
<protein>
    <submittedName>
        <fullName evidence="2">Bifunctional dihydroorotate dehydrogenase B NAD binding subunit/NADPH-dependent glutamate synthase</fullName>
    </submittedName>
</protein>
<feature type="domain" description="FAD-binding FR-type" evidence="1">
    <location>
        <begin position="1"/>
        <end position="95"/>
    </location>
</feature>
<dbReference type="AlphaFoldDB" id="A0A9D2E7Z9"/>
<accession>A0A9D2E7Z9</accession>
<sequence>MNKILHKEHFSEKVFKLVVEAPLIARSRKAGHFVIVRVGEKGERMPLTIAEADPVAGTITLVVQEVGLSSTRLCELNEGDCITDVVGPLGQATHIENFGTVVCAGGGVGVAPMLPIVQALKAAGNRVITVLAGRTKELIILEKEMRAASDEVIIMTDDGSYGQKGLVTQGVEQVILREKVDKCFAIGPAVMMKFVCLLTKKYDIPTDVSLNTIMVDGTGMCGACRITVGGKTKFVCVDGPEFDGHQVDFDEMLKRMGAFKPYEQEEMHKLEHPDTCQATGESLQEEDKTRNAPWRVELRKAMKPKERTAIPRVKMPELDPEYRSHSRREEVNLGLNEEQALTEAKRCLDCANPGCMTGCPVGIDIPRFIKHIEKGEFLEAAKTLKETSALPAVCGRVCPQEKQCESQCIHLKMNEPAVAIGYLERFAADYERDSGQISVPEIKEKNGIKVAVVGSGPAGLSFAGDMAKKGYDVTVFEALHEIGGVLKYGIPEFRLPNKIVDVEIDNLAKMGVRFEKDCIIGKTLSINELKDAGFQGVFVASGAGLPNFMNIPGENSINILSSNEYLTRVNLMDAASEDSDTPVPFGKRVVVIGGGNTAMDSVRTAKRLGAERAIIVYRRSEAEMPARIEEVKHAKEEGVEFLTLHNPIEYIADEQGRVKQVVLQKMELGEPDASGRRSPVPIPGATETLDIDLAIVSVGVSPNPIVPHSVEGLELGRKGTIAVNDEMQSSIPFIYAGGDIVRGGATVILAMGDGRRAAAAMDKQLRG</sequence>
<dbReference type="NCBIfam" id="NF009414">
    <property type="entry name" value="PRK12778.1"/>
    <property type="match status" value="1"/>
</dbReference>
<dbReference type="Pfam" id="PF00175">
    <property type="entry name" value="NAD_binding_1"/>
    <property type="match status" value="1"/>
</dbReference>
<dbReference type="InterPro" id="IPR006004">
    <property type="entry name" value="SudA-like"/>
</dbReference>
<dbReference type="Gene3D" id="3.50.50.60">
    <property type="entry name" value="FAD/NAD(P)-binding domain"/>
    <property type="match status" value="2"/>
</dbReference>
<dbReference type="SUPFAM" id="SSF63380">
    <property type="entry name" value="Riboflavin synthase domain-like"/>
    <property type="match status" value="1"/>
</dbReference>
<dbReference type="GO" id="GO:0051536">
    <property type="term" value="F:iron-sulfur cluster binding"/>
    <property type="evidence" value="ECO:0007669"/>
    <property type="project" value="InterPro"/>
</dbReference>
<dbReference type="Pfam" id="PF14691">
    <property type="entry name" value="Fer4_20"/>
    <property type="match status" value="1"/>
</dbReference>
<dbReference type="InterPro" id="IPR039261">
    <property type="entry name" value="FNR_nucleotide-bd"/>
</dbReference>
<reference evidence="2" key="1">
    <citation type="journal article" date="2021" name="PeerJ">
        <title>Extensive microbial diversity within the chicken gut microbiome revealed by metagenomics and culture.</title>
        <authorList>
            <person name="Gilroy R."/>
            <person name="Ravi A."/>
            <person name="Getino M."/>
            <person name="Pursley I."/>
            <person name="Horton D.L."/>
            <person name="Alikhan N.F."/>
            <person name="Baker D."/>
            <person name="Gharbi K."/>
            <person name="Hall N."/>
            <person name="Watson M."/>
            <person name="Adriaenssens E.M."/>
            <person name="Foster-Nyarko E."/>
            <person name="Jarju S."/>
            <person name="Secka A."/>
            <person name="Antonio M."/>
            <person name="Oren A."/>
            <person name="Chaudhuri R.R."/>
            <person name="La Ragione R."/>
            <person name="Hildebrand F."/>
            <person name="Pallen M.J."/>
        </authorList>
    </citation>
    <scope>NUCLEOTIDE SEQUENCE</scope>
    <source>
        <strain evidence="2">ChiHjej9B8-1298</strain>
    </source>
</reference>
<dbReference type="InterPro" id="IPR019480">
    <property type="entry name" value="Dihydroorotate_DH_Fe-S-bd"/>
</dbReference>
<dbReference type="NCBIfam" id="TIGR01316">
    <property type="entry name" value="gltA"/>
    <property type="match status" value="1"/>
</dbReference>
<dbReference type="InterPro" id="IPR017938">
    <property type="entry name" value="Riboflavin_synthase-like_b-brl"/>
</dbReference>